<dbReference type="OrthoDB" id="9803916at2"/>
<dbReference type="RefSeq" id="WP_081127545.1">
    <property type="nucleotide sequence ID" value="NZ_LDOS01000002.1"/>
</dbReference>
<evidence type="ECO:0000313" key="1">
    <source>
        <dbReference type="EMBL" id="THD10533.1"/>
    </source>
</evidence>
<reference evidence="1 2" key="1">
    <citation type="submission" date="2017-02" db="EMBL/GenBank/DDBJ databases">
        <title>Whole genome sequencing of Metallibacterium scheffleri DSM 24874 (T).</title>
        <authorList>
            <person name="Kumar S."/>
            <person name="Patil P."/>
            <person name="Patil P.B."/>
        </authorList>
    </citation>
    <scope>NUCLEOTIDE SEQUENCE [LARGE SCALE GENOMIC DNA]</scope>
    <source>
        <strain evidence="1 2">DSM 24874</strain>
    </source>
</reference>
<comment type="caution">
    <text evidence="1">The sequence shown here is derived from an EMBL/GenBank/DDBJ whole genome shotgun (WGS) entry which is preliminary data.</text>
</comment>
<name>A0A4S3KNJ0_9GAMM</name>
<dbReference type="InterPro" id="IPR036866">
    <property type="entry name" value="RibonucZ/Hydroxyglut_hydro"/>
</dbReference>
<proteinExistence type="predicted"/>
<dbReference type="EMBL" id="MWQO01000025">
    <property type="protein sequence ID" value="THD10533.1"/>
    <property type="molecule type" value="Genomic_DNA"/>
</dbReference>
<keyword evidence="1" id="KW-0378">Hydrolase</keyword>
<accession>A0A4S3KNJ0</accession>
<dbReference type="SUPFAM" id="SSF56281">
    <property type="entry name" value="Metallo-hydrolase/oxidoreductase"/>
    <property type="match status" value="1"/>
</dbReference>
<dbReference type="Proteomes" id="UP000307749">
    <property type="component" value="Unassembled WGS sequence"/>
</dbReference>
<organism evidence="1 2">
    <name type="scientific">Metallibacterium scheffleri</name>
    <dbReference type="NCBI Taxonomy" id="993689"/>
    <lineage>
        <taxon>Bacteria</taxon>
        <taxon>Pseudomonadati</taxon>
        <taxon>Pseudomonadota</taxon>
        <taxon>Gammaproteobacteria</taxon>
        <taxon>Lysobacterales</taxon>
        <taxon>Rhodanobacteraceae</taxon>
        <taxon>Metallibacterium</taxon>
    </lineage>
</organism>
<dbReference type="Pfam" id="PF23023">
    <property type="entry name" value="Anti-Pycsar_Apyc1"/>
    <property type="match status" value="1"/>
</dbReference>
<protein>
    <submittedName>
        <fullName evidence="1">MBL fold metallo-hydrolase</fullName>
    </submittedName>
</protein>
<dbReference type="GO" id="GO:0016787">
    <property type="term" value="F:hydrolase activity"/>
    <property type="evidence" value="ECO:0007669"/>
    <property type="project" value="UniProtKB-KW"/>
</dbReference>
<gene>
    <name evidence="1" type="ORF">B1806_08070</name>
</gene>
<keyword evidence="2" id="KW-1185">Reference proteome</keyword>
<dbReference type="AlphaFoldDB" id="A0A4S3KNJ0"/>
<dbReference type="Gene3D" id="3.60.15.10">
    <property type="entry name" value="Ribonuclease Z/Hydroxyacylglutathione hydrolase-like"/>
    <property type="match status" value="1"/>
</dbReference>
<sequence length="252" mass="27520">MSWALHALGTGAAQAHALGSSAAVIERDAAPLLLIDCGPDTLVRYLYAYGAPPPAVYLTHLHMDHVGGLEGLFYRLWFDAHWRGRTQLFLHAALVPLLQARLADYPRLLAEGGAQFWDAFRVVPCSRGFWLHGLWFDVFATRHHRPLSAFGVALRGSCVWTGDTRPIPEMLAEYAAQGERVFHDCGLLGNPSHTGLDDLAREYPAELRARLVLYHQASAEDAAAVRAAGYAVLDPGQRVALPAPEPLRDAAG</sequence>
<dbReference type="STRING" id="993689.GCA_002077135_02145"/>
<evidence type="ECO:0000313" key="2">
    <source>
        <dbReference type="Proteomes" id="UP000307749"/>
    </source>
</evidence>